<organism evidence="1 2">
    <name type="scientific">Gottfriedia endophytica</name>
    <dbReference type="NCBI Taxonomy" id="2820819"/>
    <lineage>
        <taxon>Bacteria</taxon>
        <taxon>Bacillati</taxon>
        <taxon>Bacillota</taxon>
        <taxon>Bacilli</taxon>
        <taxon>Bacillales</taxon>
        <taxon>Bacillaceae</taxon>
        <taxon>Gottfriedia</taxon>
    </lineage>
</organism>
<accession>A0A940NGK9</accession>
<protein>
    <submittedName>
        <fullName evidence="1">Uncharacterized protein</fullName>
    </submittedName>
</protein>
<sequence>MENIIWINGSYKEDNYIFETYRQAEMWADALYPDFGLYLYSNTNVGYATPDEKVIKCLAELLPEWINYNKTNGSICLSEEKINGKIIYKIWIKK</sequence>
<keyword evidence="2" id="KW-1185">Reference proteome</keyword>
<evidence type="ECO:0000313" key="1">
    <source>
        <dbReference type="EMBL" id="MBP0723850.1"/>
    </source>
</evidence>
<dbReference type="AlphaFoldDB" id="A0A940NGK9"/>
<name>A0A940NGK9_9BACI</name>
<dbReference type="EMBL" id="JAGIYQ010000001">
    <property type="protein sequence ID" value="MBP0723850.1"/>
    <property type="molecule type" value="Genomic_DNA"/>
</dbReference>
<dbReference type="Proteomes" id="UP000682134">
    <property type="component" value="Unassembled WGS sequence"/>
</dbReference>
<dbReference type="RefSeq" id="WP_209401671.1">
    <property type="nucleotide sequence ID" value="NZ_JAGIYQ010000001.1"/>
</dbReference>
<gene>
    <name evidence="1" type="ORF">J5Y03_01470</name>
</gene>
<proteinExistence type="predicted"/>
<comment type="caution">
    <text evidence="1">The sequence shown here is derived from an EMBL/GenBank/DDBJ whole genome shotgun (WGS) entry which is preliminary data.</text>
</comment>
<reference evidence="1" key="1">
    <citation type="submission" date="2021-04" db="EMBL/GenBank/DDBJ databases">
        <title>Genome seq and assembly of Bacillus sp.</title>
        <authorList>
            <person name="Chhetri G."/>
        </authorList>
    </citation>
    <scope>NUCLEOTIDE SEQUENCE</scope>
    <source>
        <strain evidence="1">RG28</strain>
    </source>
</reference>
<evidence type="ECO:0000313" key="2">
    <source>
        <dbReference type="Proteomes" id="UP000682134"/>
    </source>
</evidence>